<dbReference type="Proteomes" id="UP000186168">
    <property type="component" value="Unassembled WGS sequence"/>
</dbReference>
<protein>
    <recommendedName>
        <fullName evidence="1">HTH cro/C1-type domain-containing protein</fullName>
    </recommendedName>
</protein>
<dbReference type="AlphaFoldDB" id="A0A1R1S821"/>
<dbReference type="EMBL" id="ASQP01000469">
    <property type="protein sequence ID" value="OMI34475.1"/>
    <property type="molecule type" value="Genomic_DNA"/>
</dbReference>
<dbReference type="SUPFAM" id="SSF47413">
    <property type="entry name" value="lambda repressor-like DNA-binding domains"/>
    <property type="match status" value="1"/>
</dbReference>
<feature type="domain" description="HTH cro/C1-type" evidence="1">
    <location>
        <begin position="14"/>
        <end position="69"/>
    </location>
</feature>
<evidence type="ECO:0000313" key="3">
    <source>
        <dbReference type="Proteomes" id="UP000186168"/>
    </source>
</evidence>
<sequence length="81" mass="8721">MQAPTTFRVRGVAINERRMQAGLSVAQLAALVGVTASYIRKLETGVRECMGPGSYTRLRAALSATDDELLAPTEDPAIEKE</sequence>
<gene>
    <name evidence="2" type="ORF">SPAR_36866</name>
</gene>
<dbReference type="PROSITE" id="PS50943">
    <property type="entry name" value="HTH_CROC1"/>
    <property type="match status" value="1"/>
</dbReference>
<organism evidence="2 3">
    <name type="scientific">Streptomyces sparsogenes DSM 40356</name>
    <dbReference type="NCBI Taxonomy" id="1331668"/>
    <lineage>
        <taxon>Bacteria</taxon>
        <taxon>Bacillati</taxon>
        <taxon>Actinomycetota</taxon>
        <taxon>Actinomycetes</taxon>
        <taxon>Kitasatosporales</taxon>
        <taxon>Streptomycetaceae</taxon>
        <taxon>Streptomyces</taxon>
    </lineage>
</organism>
<comment type="caution">
    <text evidence="2">The sequence shown here is derived from an EMBL/GenBank/DDBJ whole genome shotgun (WGS) entry which is preliminary data.</text>
</comment>
<reference evidence="2 3" key="1">
    <citation type="submission" date="2013-05" db="EMBL/GenBank/DDBJ databases">
        <title>Genome sequence of Streptomyces sparsogenes DSM 40356.</title>
        <authorList>
            <person name="Coyne S."/>
            <person name="Seebeck F.P."/>
        </authorList>
    </citation>
    <scope>NUCLEOTIDE SEQUENCE [LARGE SCALE GENOMIC DNA]</scope>
    <source>
        <strain evidence="2 3">DSM 40356</strain>
    </source>
</reference>
<dbReference type="Pfam" id="PF13560">
    <property type="entry name" value="HTH_31"/>
    <property type="match status" value="1"/>
</dbReference>
<accession>A0A1R1S821</accession>
<dbReference type="SMART" id="SM00530">
    <property type="entry name" value="HTH_XRE"/>
    <property type="match status" value="1"/>
</dbReference>
<dbReference type="InterPro" id="IPR001387">
    <property type="entry name" value="Cro/C1-type_HTH"/>
</dbReference>
<proteinExistence type="predicted"/>
<dbReference type="Gene3D" id="1.10.260.40">
    <property type="entry name" value="lambda repressor-like DNA-binding domains"/>
    <property type="match status" value="1"/>
</dbReference>
<evidence type="ECO:0000259" key="1">
    <source>
        <dbReference type="PROSITE" id="PS50943"/>
    </source>
</evidence>
<dbReference type="STRING" id="67365.GCA_001704635_01659"/>
<evidence type="ECO:0000313" key="2">
    <source>
        <dbReference type="EMBL" id="OMI34475.1"/>
    </source>
</evidence>
<name>A0A1R1S821_9ACTN</name>
<dbReference type="GO" id="GO:0003677">
    <property type="term" value="F:DNA binding"/>
    <property type="evidence" value="ECO:0007669"/>
    <property type="project" value="InterPro"/>
</dbReference>
<dbReference type="CDD" id="cd00093">
    <property type="entry name" value="HTH_XRE"/>
    <property type="match status" value="1"/>
</dbReference>
<dbReference type="InterPro" id="IPR010982">
    <property type="entry name" value="Lambda_DNA-bd_dom_sf"/>
</dbReference>
<keyword evidence="3" id="KW-1185">Reference proteome</keyword>